<evidence type="ECO:0000313" key="1">
    <source>
        <dbReference type="EMBL" id="MBH8596337.1"/>
    </source>
</evidence>
<keyword evidence="2" id="KW-1185">Reference proteome</keyword>
<dbReference type="PANTHER" id="PTHR40053">
    <property type="entry name" value="SPORULATION-CONTROL PROTEIN SPO0M"/>
    <property type="match status" value="1"/>
</dbReference>
<dbReference type="Proteomes" id="UP000633619">
    <property type="component" value="Unassembled WGS sequence"/>
</dbReference>
<dbReference type="Pfam" id="PF07070">
    <property type="entry name" value="Spo0M"/>
    <property type="match status" value="1"/>
</dbReference>
<dbReference type="SUPFAM" id="SSF81296">
    <property type="entry name" value="E set domains"/>
    <property type="match status" value="1"/>
</dbReference>
<gene>
    <name evidence="1" type="ORF">I8U20_13600</name>
</gene>
<proteinExistence type="predicted"/>
<sequence>MIFKSLASLGIGAAQVDTRLNQQTFYAGDSVQGVVFIQGGQAEQQIDDIYLYLVIHYLRNNKKTSFILQEYQLSKSFVIQANETKEIPFQIHLPLVTPMSTGSYPIYLKTGLDIKMAIDPSDEDLIEVLPHPTVQNCLKQIEDSEFILYQIYNQYDPGAKPFGFQQVFQFRPIGRYHGYIDELNVVFNLSDSEVLMNLEMIRANQSFYTTLSWNPHELGHVYVNGQQTLTNPTNKLKEILSRKLV</sequence>
<dbReference type="EMBL" id="JAECVW010000013">
    <property type="protein sequence ID" value="MBH8596337.1"/>
    <property type="molecule type" value="Genomic_DNA"/>
</dbReference>
<dbReference type="InterPro" id="IPR009776">
    <property type="entry name" value="Spore_0_M"/>
</dbReference>
<dbReference type="RefSeq" id="WP_181732992.1">
    <property type="nucleotide sequence ID" value="NZ_JACEIR010000015.1"/>
</dbReference>
<dbReference type="InterPro" id="IPR014756">
    <property type="entry name" value="Ig_E-set"/>
</dbReference>
<organism evidence="1 2">
    <name type="scientific">Thermoactinomyces intermedius</name>
    <dbReference type="NCBI Taxonomy" id="2024"/>
    <lineage>
        <taxon>Bacteria</taxon>
        <taxon>Bacillati</taxon>
        <taxon>Bacillota</taxon>
        <taxon>Bacilli</taxon>
        <taxon>Bacillales</taxon>
        <taxon>Thermoactinomycetaceae</taxon>
        <taxon>Thermoactinomyces</taxon>
    </lineage>
</organism>
<evidence type="ECO:0000313" key="2">
    <source>
        <dbReference type="Proteomes" id="UP000633619"/>
    </source>
</evidence>
<protein>
    <submittedName>
        <fullName evidence="1">Sporulation protein</fullName>
    </submittedName>
</protein>
<dbReference type="AlphaFoldDB" id="A0A8I1DFU3"/>
<dbReference type="PANTHER" id="PTHR40053:SF1">
    <property type="entry name" value="SPORULATION-CONTROL PROTEIN SPO0M"/>
    <property type="match status" value="1"/>
</dbReference>
<name>A0A8I1DFU3_THEIN</name>
<comment type="caution">
    <text evidence="1">The sequence shown here is derived from an EMBL/GenBank/DDBJ whole genome shotgun (WGS) entry which is preliminary data.</text>
</comment>
<reference evidence="1 2" key="1">
    <citation type="submission" date="2020-12" db="EMBL/GenBank/DDBJ databases">
        <title>WGS of Thermoactinomyces spp.</title>
        <authorList>
            <person name="Cheng K."/>
        </authorList>
    </citation>
    <scope>NUCLEOTIDE SEQUENCE [LARGE SCALE GENOMIC DNA]</scope>
    <source>
        <strain evidence="2">CICC 10671\DSM 43846</strain>
    </source>
</reference>
<accession>A0A8I1DFU3</accession>